<reference evidence="1 2" key="1">
    <citation type="submission" date="2017-10" db="EMBL/GenBank/DDBJ databases">
        <title>Extensive intraspecific genome diversity in a model arbuscular mycorrhizal fungus.</title>
        <authorList>
            <person name="Chen E.C.H."/>
            <person name="Morin E."/>
            <person name="Baudet D."/>
            <person name="Noel J."/>
            <person name="Ndikumana S."/>
            <person name="Charron P."/>
            <person name="St-Onge C."/>
            <person name="Giorgi J."/>
            <person name="Grigoriev I.V."/>
            <person name="Roux C."/>
            <person name="Martin F.M."/>
            <person name="Corradi N."/>
        </authorList>
    </citation>
    <scope>NUCLEOTIDE SEQUENCE [LARGE SCALE GENOMIC DNA]</scope>
    <source>
        <strain evidence="1 2">A1</strain>
    </source>
</reference>
<name>A0A2I1FPE9_9GLOM</name>
<accession>A0A2I1FPE9</accession>
<dbReference type="OrthoDB" id="2427005at2759"/>
<protein>
    <submittedName>
        <fullName evidence="1">Uncharacterized protein</fullName>
    </submittedName>
</protein>
<dbReference type="Proteomes" id="UP000232688">
    <property type="component" value="Unassembled WGS sequence"/>
</dbReference>
<evidence type="ECO:0000313" key="1">
    <source>
        <dbReference type="EMBL" id="PKC56883.1"/>
    </source>
</evidence>
<dbReference type="AlphaFoldDB" id="A0A2I1FPE9"/>
<comment type="caution">
    <text evidence="1">The sequence shown here is derived from an EMBL/GenBank/DDBJ whole genome shotgun (WGS) entry which is preliminary data.</text>
</comment>
<evidence type="ECO:0000313" key="2">
    <source>
        <dbReference type="Proteomes" id="UP000232688"/>
    </source>
</evidence>
<organism evidence="1 2">
    <name type="scientific">Rhizophagus irregularis</name>
    <dbReference type="NCBI Taxonomy" id="588596"/>
    <lineage>
        <taxon>Eukaryota</taxon>
        <taxon>Fungi</taxon>
        <taxon>Fungi incertae sedis</taxon>
        <taxon>Mucoromycota</taxon>
        <taxon>Glomeromycotina</taxon>
        <taxon>Glomeromycetes</taxon>
        <taxon>Glomerales</taxon>
        <taxon>Glomeraceae</taxon>
        <taxon>Rhizophagus</taxon>
    </lineage>
</organism>
<gene>
    <name evidence="1" type="ORF">RhiirA1_473339</name>
</gene>
<dbReference type="EMBL" id="LLXH01001990">
    <property type="protein sequence ID" value="PKC56883.1"/>
    <property type="molecule type" value="Genomic_DNA"/>
</dbReference>
<sequence>MSDNLTLALDRWSSSNYRSIWNFTILTPNRKEYIFQFSDLFSDSHTGEYIAEKKMLSIELEYQNFQLLSVIMDLMFEKHVN</sequence>
<proteinExistence type="predicted"/>
<reference evidence="1 2" key="2">
    <citation type="submission" date="2017-10" db="EMBL/GenBank/DDBJ databases">
        <title>Genome analyses suggest a sexual origin of heterokaryosis in a supposedly ancient asexual fungus.</title>
        <authorList>
            <person name="Corradi N."/>
            <person name="Sedzielewska K."/>
            <person name="Noel J."/>
            <person name="Charron P."/>
            <person name="Farinelli L."/>
            <person name="Marton T."/>
            <person name="Kruger M."/>
            <person name="Pelin A."/>
            <person name="Brachmann A."/>
            <person name="Corradi N."/>
        </authorList>
    </citation>
    <scope>NUCLEOTIDE SEQUENCE [LARGE SCALE GENOMIC DNA]</scope>
    <source>
        <strain evidence="1 2">A1</strain>
    </source>
</reference>
<dbReference type="VEuPathDB" id="FungiDB:RhiirA1_473339"/>